<dbReference type="InterPro" id="IPR000953">
    <property type="entry name" value="Chromo/chromo_shadow_dom"/>
</dbReference>
<evidence type="ECO:0000313" key="4">
    <source>
        <dbReference type="Proteomes" id="UP001152049"/>
    </source>
</evidence>
<gene>
    <name evidence="3" type="ORF">NW762_008204</name>
</gene>
<feature type="compositionally biased region" description="Polar residues" evidence="1">
    <location>
        <begin position="1"/>
        <end position="11"/>
    </location>
</feature>
<reference evidence="3" key="1">
    <citation type="submission" date="2022-09" db="EMBL/GenBank/DDBJ databases">
        <title>Fusarium specimens isolated from Avocado Roots.</title>
        <authorList>
            <person name="Stajich J."/>
            <person name="Roper C."/>
            <person name="Heimlech-Rivalta G."/>
        </authorList>
    </citation>
    <scope>NUCLEOTIDE SEQUENCE</scope>
    <source>
        <strain evidence="3">CF00136</strain>
    </source>
</reference>
<organism evidence="3 4">
    <name type="scientific">Fusarium torreyae</name>
    <dbReference type="NCBI Taxonomy" id="1237075"/>
    <lineage>
        <taxon>Eukaryota</taxon>
        <taxon>Fungi</taxon>
        <taxon>Dikarya</taxon>
        <taxon>Ascomycota</taxon>
        <taxon>Pezizomycotina</taxon>
        <taxon>Sordariomycetes</taxon>
        <taxon>Hypocreomycetidae</taxon>
        <taxon>Hypocreales</taxon>
        <taxon>Nectriaceae</taxon>
        <taxon>Fusarium</taxon>
    </lineage>
</organism>
<dbReference type="Proteomes" id="UP001152049">
    <property type="component" value="Unassembled WGS sequence"/>
</dbReference>
<proteinExistence type="predicted"/>
<feature type="compositionally biased region" description="Acidic residues" evidence="1">
    <location>
        <begin position="16"/>
        <end position="25"/>
    </location>
</feature>
<dbReference type="EMBL" id="JAOQAZ010000016">
    <property type="protein sequence ID" value="KAJ4258064.1"/>
    <property type="molecule type" value="Genomic_DNA"/>
</dbReference>
<accession>A0A9W8VFQ4</accession>
<dbReference type="AlphaFoldDB" id="A0A9W8VFQ4"/>
<feature type="domain" description="Chromo" evidence="2">
    <location>
        <begin position="98"/>
        <end position="149"/>
    </location>
</feature>
<protein>
    <recommendedName>
        <fullName evidence="2">Chromo domain-containing protein</fullName>
    </recommendedName>
</protein>
<comment type="caution">
    <text evidence="3">The sequence shown here is derived from an EMBL/GenBank/DDBJ whole genome shotgun (WGS) entry which is preliminary data.</text>
</comment>
<name>A0A9W8VFQ4_9HYPO</name>
<dbReference type="OrthoDB" id="4969398at2759"/>
<keyword evidence="4" id="KW-1185">Reference proteome</keyword>
<evidence type="ECO:0000256" key="1">
    <source>
        <dbReference type="SAM" id="MobiDB-lite"/>
    </source>
</evidence>
<feature type="region of interest" description="Disordered" evidence="1">
    <location>
        <begin position="1"/>
        <end position="25"/>
    </location>
</feature>
<dbReference type="PROSITE" id="PS50013">
    <property type="entry name" value="CHROMO_2"/>
    <property type="match status" value="1"/>
</dbReference>
<sequence>MPQDNTYKTPPSSSLSDEDAEDEDFPFDDACETRIDRHNVHRKTSEVTFWMRYKFRPKGAWFFGWFQEGDVQDRRPEMVLDYWKNLGGRCEVTNLKTFRVLRILSEDASRYRIQWIGYDTEKDTTMEPKKKIKSICPGAVVEWESRDKE</sequence>
<evidence type="ECO:0000259" key="2">
    <source>
        <dbReference type="PROSITE" id="PS50013"/>
    </source>
</evidence>
<dbReference type="Gene3D" id="2.40.50.40">
    <property type="match status" value="1"/>
</dbReference>
<evidence type="ECO:0000313" key="3">
    <source>
        <dbReference type="EMBL" id="KAJ4258064.1"/>
    </source>
</evidence>